<evidence type="ECO:0000313" key="3">
    <source>
        <dbReference type="Proteomes" id="UP000030653"/>
    </source>
</evidence>
<evidence type="ECO:0000256" key="1">
    <source>
        <dbReference type="ARBA" id="ARBA00005564"/>
    </source>
</evidence>
<sequence>MTGTLLAVPLTATGLKAPTHPILKFPFIGPGPNLERQESSHPHQVYQRSSSEILIPDLGADKIWRLAPSASGEWEIKGEVACASGAGPRHVQLVASDLYVLNELNNTLSHYTLPGGLGTTASVRTTQPCTLLPTPPGAGAAELLLHPAGKYLYATNRDSGDAKGDTIAIFKLEASVLALGAKEPKWVKEVHTGLEHIRGAVIKELDGKVWLIAAGVKGGGIKVFEVVGGENLVEVAHAAIEKVTGFAWL</sequence>
<dbReference type="STRING" id="1858805.M5G5Z6"/>
<dbReference type="RefSeq" id="XP_040628119.1">
    <property type="nucleotide sequence ID" value="XM_040773033.1"/>
</dbReference>
<dbReference type="EMBL" id="JH795865">
    <property type="protein sequence ID" value="EJU01222.1"/>
    <property type="molecule type" value="Genomic_DNA"/>
</dbReference>
<protein>
    <recommendedName>
        <fullName evidence="4">Isomerase YbhE</fullName>
    </recommendedName>
</protein>
<dbReference type="AlphaFoldDB" id="M5G5Z6"/>
<dbReference type="InterPro" id="IPR050282">
    <property type="entry name" value="Cycloisomerase_2"/>
</dbReference>
<dbReference type="HOGENOM" id="CLU_038716_1_0_1"/>
<organism evidence="2 3">
    <name type="scientific">Dacryopinax primogenitus (strain DJM 731)</name>
    <name type="common">Brown rot fungus</name>
    <dbReference type="NCBI Taxonomy" id="1858805"/>
    <lineage>
        <taxon>Eukaryota</taxon>
        <taxon>Fungi</taxon>
        <taxon>Dikarya</taxon>
        <taxon>Basidiomycota</taxon>
        <taxon>Agaricomycotina</taxon>
        <taxon>Dacrymycetes</taxon>
        <taxon>Dacrymycetales</taxon>
        <taxon>Dacrymycetaceae</taxon>
        <taxon>Dacryopinax</taxon>
    </lineage>
</organism>
<comment type="similarity">
    <text evidence="1">Belongs to the cycloisomerase 2 family.</text>
</comment>
<evidence type="ECO:0008006" key="4">
    <source>
        <dbReference type="Google" id="ProtNLM"/>
    </source>
</evidence>
<evidence type="ECO:0000313" key="2">
    <source>
        <dbReference type="EMBL" id="EJU01222.1"/>
    </source>
</evidence>
<dbReference type="PANTHER" id="PTHR30344:SF7">
    <property type="entry name" value="DUF2415 DOMAIN-CONTAINING PROTEIN"/>
    <property type="match status" value="1"/>
</dbReference>
<dbReference type="SUPFAM" id="SSF63829">
    <property type="entry name" value="Calcium-dependent phosphotriesterase"/>
    <property type="match status" value="1"/>
</dbReference>
<dbReference type="InterPro" id="IPR019405">
    <property type="entry name" value="Lactonase_7-beta_prop"/>
</dbReference>
<dbReference type="GO" id="GO:0017057">
    <property type="term" value="F:6-phosphogluconolactonase activity"/>
    <property type="evidence" value="ECO:0007669"/>
    <property type="project" value="TreeGrafter"/>
</dbReference>
<dbReference type="Gene3D" id="2.130.10.10">
    <property type="entry name" value="YVTN repeat-like/Quinoprotein amine dehydrogenase"/>
    <property type="match status" value="1"/>
</dbReference>
<dbReference type="PANTHER" id="PTHR30344">
    <property type="entry name" value="6-PHOSPHOGLUCONOLACTONASE-RELATED"/>
    <property type="match status" value="1"/>
</dbReference>
<gene>
    <name evidence="2" type="ORF">DACRYDRAFT_22957</name>
</gene>
<dbReference type="InterPro" id="IPR015943">
    <property type="entry name" value="WD40/YVTN_repeat-like_dom_sf"/>
</dbReference>
<reference evidence="2 3" key="1">
    <citation type="journal article" date="2012" name="Science">
        <title>The Paleozoic origin of enzymatic lignin decomposition reconstructed from 31 fungal genomes.</title>
        <authorList>
            <person name="Floudas D."/>
            <person name="Binder M."/>
            <person name="Riley R."/>
            <person name="Barry K."/>
            <person name="Blanchette R.A."/>
            <person name="Henrissat B."/>
            <person name="Martinez A.T."/>
            <person name="Otillar R."/>
            <person name="Spatafora J.W."/>
            <person name="Yadav J.S."/>
            <person name="Aerts A."/>
            <person name="Benoit I."/>
            <person name="Boyd A."/>
            <person name="Carlson A."/>
            <person name="Copeland A."/>
            <person name="Coutinho P.M."/>
            <person name="de Vries R.P."/>
            <person name="Ferreira P."/>
            <person name="Findley K."/>
            <person name="Foster B."/>
            <person name="Gaskell J."/>
            <person name="Glotzer D."/>
            <person name="Gorecki P."/>
            <person name="Heitman J."/>
            <person name="Hesse C."/>
            <person name="Hori C."/>
            <person name="Igarashi K."/>
            <person name="Jurgens J.A."/>
            <person name="Kallen N."/>
            <person name="Kersten P."/>
            <person name="Kohler A."/>
            <person name="Kuees U."/>
            <person name="Kumar T.K.A."/>
            <person name="Kuo A."/>
            <person name="LaButti K."/>
            <person name="Larrondo L.F."/>
            <person name="Lindquist E."/>
            <person name="Ling A."/>
            <person name="Lombard V."/>
            <person name="Lucas S."/>
            <person name="Lundell T."/>
            <person name="Martin R."/>
            <person name="McLaughlin D.J."/>
            <person name="Morgenstern I."/>
            <person name="Morin E."/>
            <person name="Murat C."/>
            <person name="Nagy L.G."/>
            <person name="Nolan M."/>
            <person name="Ohm R.A."/>
            <person name="Patyshakuliyeva A."/>
            <person name="Rokas A."/>
            <person name="Ruiz-Duenas F.J."/>
            <person name="Sabat G."/>
            <person name="Salamov A."/>
            <person name="Samejima M."/>
            <person name="Schmutz J."/>
            <person name="Slot J.C."/>
            <person name="St John F."/>
            <person name="Stenlid J."/>
            <person name="Sun H."/>
            <person name="Sun S."/>
            <person name="Syed K."/>
            <person name="Tsang A."/>
            <person name="Wiebenga A."/>
            <person name="Young D."/>
            <person name="Pisabarro A."/>
            <person name="Eastwood D.C."/>
            <person name="Martin F."/>
            <person name="Cullen D."/>
            <person name="Grigoriev I.V."/>
            <person name="Hibbett D.S."/>
        </authorList>
    </citation>
    <scope>NUCLEOTIDE SEQUENCE [LARGE SCALE GENOMIC DNA]</scope>
    <source>
        <strain evidence="2 3">DJM-731 SS1</strain>
    </source>
</reference>
<proteinExistence type="inferred from homology"/>
<dbReference type="GeneID" id="63688095"/>
<dbReference type="OMA" id="HHIVEYG"/>
<name>M5G5Z6_DACPD</name>
<dbReference type="Pfam" id="PF10282">
    <property type="entry name" value="Lactonase"/>
    <property type="match status" value="1"/>
</dbReference>
<accession>M5G5Z6</accession>
<keyword evidence="3" id="KW-1185">Reference proteome</keyword>
<dbReference type="OrthoDB" id="9972196at2759"/>
<dbReference type="Proteomes" id="UP000030653">
    <property type="component" value="Unassembled WGS sequence"/>
</dbReference>